<protein>
    <recommendedName>
        <fullName evidence="5">Protein-S-isoprenylcysteine O-methyltransferase</fullName>
        <ecNumber evidence="5">2.1.1.100</ecNumber>
    </recommendedName>
</protein>
<evidence type="ECO:0000256" key="1">
    <source>
        <dbReference type="ARBA" id="ARBA00004141"/>
    </source>
</evidence>
<keyword evidence="7" id="KW-1185">Reference proteome</keyword>
<keyword evidence="5" id="KW-0256">Endoplasmic reticulum</keyword>
<dbReference type="PANTHER" id="PTHR12714">
    <property type="entry name" value="PROTEIN-S ISOPRENYLCYSTEINE O-METHYLTRANSFERASE"/>
    <property type="match status" value="1"/>
</dbReference>
<keyword evidence="5" id="KW-0949">S-adenosyl-L-methionine</keyword>
<reference evidence="6 7" key="1">
    <citation type="journal article" date="2012" name="Proc. Natl. Acad. Sci. U.S.A.">
        <title>Comparative genomics of Ceriporiopsis subvermispora and Phanerochaete chrysosporium provide insight into selective ligninolysis.</title>
        <authorList>
            <person name="Fernandez-Fueyo E."/>
            <person name="Ruiz-Duenas F.J."/>
            <person name="Ferreira P."/>
            <person name="Floudas D."/>
            <person name="Hibbett D.S."/>
            <person name="Canessa P."/>
            <person name="Larrondo L.F."/>
            <person name="James T.Y."/>
            <person name="Seelenfreund D."/>
            <person name="Lobos S."/>
            <person name="Polanco R."/>
            <person name="Tello M."/>
            <person name="Honda Y."/>
            <person name="Watanabe T."/>
            <person name="Watanabe T."/>
            <person name="Ryu J.S."/>
            <person name="Kubicek C.P."/>
            <person name="Schmoll M."/>
            <person name="Gaskell J."/>
            <person name="Hammel K.E."/>
            <person name="St John F.J."/>
            <person name="Vanden Wymelenberg A."/>
            <person name="Sabat G."/>
            <person name="Splinter BonDurant S."/>
            <person name="Syed K."/>
            <person name="Yadav J.S."/>
            <person name="Doddapaneni H."/>
            <person name="Subramanian V."/>
            <person name="Lavin J.L."/>
            <person name="Oguiza J.A."/>
            <person name="Perez G."/>
            <person name="Pisabarro A.G."/>
            <person name="Ramirez L."/>
            <person name="Santoyo F."/>
            <person name="Master E."/>
            <person name="Coutinho P.M."/>
            <person name="Henrissat B."/>
            <person name="Lombard V."/>
            <person name="Magnuson J.K."/>
            <person name="Kuees U."/>
            <person name="Hori C."/>
            <person name="Igarashi K."/>
            <person name="Samejima M."/>
            <person name="Held B.W."/>
            <person name="Barry K.W."/>
            <person name="LaButti K.M."/>
            <person name="Lapidus A."/>
            <person name="Lindquist E.A."/>
            <person name="Lucas S.M."/>
            <person name="Riley R."/>
            <person name="Salamov A.A."/>
            <person name="Hoffmeister D."/>
            <person name="Schwenk D."/>
            <person name="Hadar Y."/>
            <person name="Yarden O."/>
            <person name="de Vries R.P."/>
            <person name="Wiebenga A."/>
            <person name="Stenlid J."/>
            <person name="Eastwood D."/>
            <person name="Grigoriev I.V."/>
            <person name="Berka R.M."/>
            <person name="Blanchette R.A."/>
            <person name="Kersten P."/>
            <person name="Martinez A.T."/>
            <person name="Vicuna R."/>
            <person name="Cullen D."/>
        </authorList>
    </citation>
    <scope>NUCLEOTIDE SEQUENCE [LARGE SCALE GENOMIC DNA]</scope>
    <source>
        <strain evidence="6 7">B</strain>
    </source>
</reference>
<proteinExistence type="inferred from homology"/>
<dbReference type="Pfam" id="PF04140">
    <property type="entry name" value="ICMT"/>
    <property type="match status" value="1"/>
</dbReference>
<dbReference type="AlphaFoldDB" id="M2PNL2"/>
<dbReference type="InterPro" id="IPR007269">
    <property type="entry name" value="ICMT_MeTrfase"/>
</dbReference>
<accession>M2PNL2</accession>
<comment type="subcellular location">
    <subcellularLocation>
        <location evidence="5">Endoplasmic reticulum membrane</location>
        <topology evidence="5">Multi-pass membrane protein</topology>
    </subcellularLocation>
    <subcellularLocation>
        <location evidence="1">Membrane</location>
        <topology evidence="1">Multi-pass membrane protein</topology>
    </subcellularLocation>
</comment>
<dbReference type="GO" id="GO:0032259">
    <property type="term" value="P:methylation"/>
    <property type="evidence" value="ECO:0007669"/>
    <property type="project" value="UniProtKB-KW"/>
</dbReference>
<dbReference type="PANTHER" id="PTHR12714:SF24">
    <property type="entry name" value="SLR1182 PROTEIN"/>
    <property type="match status" value="1"/>
</dbReference>
<keyword evidence="4" id="KW-0472">Membrane</keyword>
<evidence type="ECO:0000313" key="6">
    <source>
        <dbReference type="EMBL" id="EMD38009.1"/>
    </source>
</evidence>
<comment type="similarity">
    <text evidence="5">Belongs to the class VI-like SAM-binding methyltransferase superfamily. Isoprenylcysteine carboxyl methyltransferase family.</text>
</comment>
<dbReference type="Proteomes" id="UP000016930">
    <property type="component" value="Unassembled WGS sequence"/>
</dbReference>
<dbReference type="Gene3D" id="1.20.120.1630">
    <property type="match status" value="1"/>
</dbReference>
<organism evidence="6 7">
    <name type="scientific">Ceriporiopsis subvermispora (strain B)</name>
    <name type="common">White-rot fungus</name>
    <name type="synonym">Gelatoporia subvermispora</name>
    <dbReference type="NCBI Taxonomy" id="914234"/>
    <lineage>
        <taxon>Eukaryota</taxon>
        <taxon>Fungi</taxon>
        <taxon>Dikarya</taxon>
        <taxon>Basidiomycota</taxon>
        <taxon>Agaricomycotina</taxon>
        <taxon>Agaricomycetes</taxon>
        <taxon>Polyporales</taxon>
        <taxon>Gelatoporiaceae</taxon>
        <taxon>Gelatoporia</taxon>
    </lineage>
</organism>
<dbReference type="GO" id="GO:0005789">
    <property type="term" value="C:endoplasmic reticulum membrane"/>
    <property type="evidence" value="ECO:0007669"/>
    <property type="project" value="UniProtKB-SubCell"/>
</dbReference>
<keyword evidence="2" id="KW-0812">Transmembrane</keyword>
<gene>
    <name evidence="6" type="ORF">CERSUDRAFT_113122</name>
</gene>
<evidence type="ECO:0000256" key="4">
    <source>
        <dbReference type="ARBA" id="ARBA00023136"/>
    </source>
</evidence>
<evidence type="ECO:0000313" key="7">
    <source>
        <dbReference type="Proteomes" id="UP000016930"/>
    </source>
</evidence>
<keyword evidence="3" id="KW-1133">Transmembrane helix</keyword>
<dbReference type="OrthoDB" id="422086at2759"/>
<name>M2PNL2_CERS8</name>
<evidence type="ECO:0000256" key="2">
    <source>
        <dbReference type="ARBA" id="ARBA00022692"/>
    </source>
</evidence>
<keyword evidence="5" id="KW-0808">Transferase</keyword>
<dbReference type="GO" id="GO:0004671">
    <property type="term" value="F:protein C-terminal S-isoprenylcysteine carboxyl O-methyltransferase activity"/>
    <property type="evidence" value="ECO:0007669"/>
    <property type="project" value="UniProtKB-EC"/>
</dbReference>
<sequence>MSLFEPVLITPLLKIPILLTRATIVQLACSPPGSPAKSDEQRRFGRGDILTRIGAEHEAKLMQVLSWSHSICEVAIIVATHYPSALSDSILSFLVPGPSSGAYKLSITPQFLLGASLVVAGGLFRLACHRSLGRFFTWDLAVREDHKLITTGPYSIVRHPSYTAFAIISVGNLLCMFSPGSWWRECGILGTPLGKFFAAQWLLHWIAVPAALAMRTPTEDEVLKREFGEEWMAWAKRTPYRLIPFVY</sequence>
<dbReference type="STRING" id="914234.M2PNL2"/>
<evidence type="ECO:0000256" key="3">
    <source>
        <dbReference type="ARBA" id="ARBA00022989"/>
    </source>
</evidence>
<comment type="catalytic activity">
    <reaction evidence="5">
        <text>[protein]-C-terminal S-[(2E,6E)-farnesyl]-L-cysteine + S-adenosyl-L-methionine = [protein]-C-terminal S-[(2E,6E)-farnesyl]-L-cysteine methyl ester + S-adenosyl-L-homocysteine</text>
        <dbReference type="Rhea" id="RHEA:21672"/>
        <dbReference type="Rhea" id="RHEA-COMP:12125"/>
        <dbReference type="Rhea" id="RHEA-COMP:12126"/>
        <dbReference type="ChEBI" id="CHEBI:57856"/>
        <dbReference type="ChEBI" id="CHEBI:59789"/>
        <dbReference type="ChEBI" id="CHEBI:90510"/>
        <dbReference type="ChEBI" id="CHEBI:90511"/>
        <dbReference type="EC" id="2.1.1.100"/>
    </reaction>
</comment>
<dbReference type="EC" id="2.1.1.100" evidence="5"/>
<evidence type="ECO:0000256" key="5">
    <source>
        <dbReference type="RuleBase" id="RU362022"/>
    </source>
</evidence>
<dbReference type="EMBL" id="KB445795">
    <property type="protein sequence ID" value="EMD38009.1"/>
    <property type="molecule type" value="Genomic_DNA"/>
</dbReference>
<keyword evidence="5" id="KW-0489">Methyltransferase</keyword>
<dbReference type="HOGENOM" id="CLU_065200_6_0_1"/>